<keyword evidence="2" id="KW-0378">Hydrolase</keyword>
<dbReference type="InterPro" id="IPR002925">
    <property type="entry name" value="Dienelactn_hydro"/>
</dbReference>
<dbReference type="RefSeq" id="WP_135090130.1">
    <property type="nucleotide sequence ID" value="NZ_SPDV01000063.1"/>
</dbReference>
<dbReference type="PANTHER" id="PTHR46623">
    <property type="entry name" value="CARBOXYMETHYLENEBUTENOLIDASE-RELATED"/>
    <property type="match status" value="1"/>
</dbReference>
<dbReference type="Gene3D" id="3.40.50.1820">
    <property type="entry name" value="alpha/beta hydrolase"/>
    <property type="match status" value="1"/>
</dbReference>
<evidence type="ECO:0000313" key="2">
    <source>
        <dbReference type="EMBL" id="TFI56618.1"/>
    </source>
</evidence>
<dbReference type="AlphaFoldDB" id="A0A4Y8ZKW0"/>
<protein>
    <submittedName>
        <fullName evidence="2">Dienelactone hydrolase family protein</fullName>
    </submittedName>
</protein>
<dbReference type="GO" id="GO:0016787">
    <property type="term" value="F:hydrolase activity"/>
    <property type="evidence" value="ECO:0007669"/>
    <property type="project" value="UniProtKB-KW"/>
</dbReference>
<evidence type="ECO:0000259" key="1">
    <source>
        <dbReference type="Pfam" id="PF01738"/>
    </source>
</evidence>
<name>A0A4Y8ZKW0_9SPHN</name>
<comment type="caution">
    <text evidence="2">The sequence shown here is derived from an EMBL/GenBank/DDBJ whole genome shotgun (WGS) entry which is preliminary data.</text>
</comment>
<reference evidence="2 3" key="1">
    <citation type="submission" date="2019-03" db="EMBL/GenBank/DDBJ databases">
        <title>Genome sequence of Sphingomonas sp. 17J27-24.</title>
        <authorList>
            <person name="Kim M."/>
            <person name="Maeng S."/>
            <person name="Sathiyaraj S."/>
        </authorList>
    </citation>
    <scope>NUCLEOTIDE SEQUENCE [LARGE SCALE GENOMIC DNA]</scope>
    <source>
        <strain evidence="2 3">17J27-24</strain>
    </source>
</reference>
<feature type="domain" description="Dienelactone hydrolase" evidence="1">
    <location>
        <begin position="57"/>
        <end position="285"/>
    </location>
</feature>
<dbReference type="InterPro" id="IPR029058">
    <property type="entry name" value="AB_hydrolase_fold"/>
</dbReference>
<accession>A0A4Y8ZKW0</accession>
<dbReference type="OrthoDB" id="9787933at2"/>
<dbReference type="SUPFAM" id="SSF53474">
    <property type="entry name" value="alpha/beta-Hydrolases"/>
    <property type="match status" value="1"/>
</dbReference>
<dbReference type="Proteomes" id="UP000298213">
    <property type="component" value="Unassembled WGS sequence"/>
</dbReference>
<sequence>MCERDTIAAGFDWAVNRRELALGALASLAACSGRSAGGSAAALSEERVRLATPDGTMDAFFVAPARGRHPAILTWPDIAGLRDAYQVMARRLAGDGYSVLVADTYYREAPAPRFRDLADFAAQDGFRRSEAWRAKLDAAAIGRDAAAAIAWLDGRPEVDTKRGVGTHGYCLGGAYTVWAAAAVPERVHAAASFHGWRLVVPDDPQSPHRLLGRTKAQYLFAIGRNDDAKDPGEKEVLRAAAAAAGRPAEIEVYPADHGWMTIDSDVYDRAAAERGWARMRALFRTM</sequence>
<gene>
    <name evidence="2" type="ORF">E2493_19230</name>
</gene>
<evidence type="ECO:0000313" key="3">
    <source>
        <dbReference type="Proteomes" id="UP000298213"/>
    </source>
</evidence>
<dbReference type="PANTHER" id="PTHR46623:SF10">
    <property type="entry name" value="CARBOXYMETHYLENEBUTENOLIDASE HOMOLOG"/>
    <property type="match status" value="1"/>
</dbReference>
<dbReference type="InterPro" id="IPR051049">
    <property type="entry name" value="Dienelactone_hydrolase-like"/>
</dbReference>
<dbReference type="Pfam" id="PF01738">
    <property type="entry name" value="DLH"/>
    <property type="match status" value="1"/>
</dbReference>
<dbReference type="EMBL" id="SPDV01000063">
    <property type="protein sequence ID" value="TFI56618.1"/>
    <property type="molecule type" value="Genomic_DNA"/>
</dbReference>
<keyword evidence="3" id="KW-1185">Reference proteome</keyword>
<organism evidence="2 3">
    <name type="scientific">Sphingomonas parva</name>
    <dbReference type="NCBI Taxonomy" id="2555898"/>
    <lineage>
        <taxon>Bacteria</taxon>
        <taxon>Pseudomonadati</taxon>
        <taxon>Pseudomonadota</taxon>
        <taxon>Alphaproteobacteria</taxon>
        <taxon>Sphingomonadales</taxon>
        <taxon>Sphingomonadaceae</taxon>
        <taxon>Sphingomonas</taxon>
    </lineage>
</organism>
<dbReference type="PROSITE" id="PS51257">
    <property type="entry name" value="PROKAR_LIPOPROTEIN"/>
    <property type="match status" value="1"/>
</dbReference>
<proteinExistence type="predicted"/>